<protein>
    <submittedName>
        <fullName evidence="6">Flippase</fullName>
    </submittedName>
</protein>
<evidence type="ECO:0000313" key="7">
    <source>
        <dbReference type="Proteomes" id="UP000690515"/>
    </source>
</evidence>
<evidence type="ECO:0000256" key="5">
    <source>
        <dbReference type="SAM" id="Phobius"/>
    </source>
</evidence>
<dbReference type="CDD" id="cd13128">
    <property type="entry name" value="MATE_Wzx_like"/>
    <property type="match status" value="1"/>
</dbReference>
<proteinExistence type="predicted"/>
<dbReference type="Proteomes" id="UP000690515">
    <property type="component" value="Unassembled WGS sequence"/>
</dbReference>
<evidence type="ECO:0000313" key="6">
    <source>
        <dbReference type="EMBL" id="MBU2711723.1"/>
    </source>
</evidence>
<accession>A0ABS5ZD84</accession>
<keyword evidence="2 5" id="KW-0812">Transmembrane</keyword>
<feature type="transmembrane region" description="Helical" evidence="5">
    <location>
        <begin position="122"/>
        <end position="143"/>
    </location>
</feature>
<dbReference type="EMBL" id="JAGSOY010000024">
    <property type="protein sequence ID" value="MBU2711723.1"/>
    <property type="molecule type" value="Genomic_DNA"/>
</dbReference>
<feature type="transmembrane region" description="Helical" evidence="5">
    <location>
        <begin position="298"/>
        <end position="325"/>
    </location>
</feature>
<dbReference type="InterPro" id="IPR002797">
    <property type="entry name" value="Polysacc_synth"/>
</dbReference>
<dbReference type="Pfam" id="PF01943">
    <property type="entry name" value="Polysacc_synt"/>
    <property type="match status" value="1"/>
</dbReference>
<feature type="transmembrane region" description="Helical" evidence="5">
    <location>
        <begin position="366"/>
        <end position="385"/>
    </location>
</feature>
<evidence type="ECO:0000256" key="4">
    <source>
        <dbReference type="ARBA" id="ARBA00023136"/>
    </source>
</evidence>
<organism evidence="6 7">
    <name type="scientific">Zooshikella harenae</name>
    <dbReference type="NCBI Taxonomy" id="2827238"/>
    <lineage>
        <taxon>Bacteria</taxon>
        <taxon>Pseudomonadati</taxon>
        <taxon>Pseudomonadota</taxon>
        <taxon>Gammaproteobacteria</taxon>
        <taxon>Oceanospirillales</taxon>
        <taxon>Zooshikellaceae</taxon>
        <taxon>Zooshikella</taxon>
    </lineage>
</organism>
<feature type="transmembrane region" description="Helical" evidence="5">
    <location>
        <begin position="50"/>
        <end position="73"/>
    </location>
</feature>
<comment type="subcellular location">
    <subcellularLocation>
        <location evidence="1">Membrane</location>
        <topology evidence="1">Multi-pass membrane protein</topology>
    </subcellularLocation>
</comment>
<feature type="transmembrane region" description="Helical" evidence="5">
    <location>
        <begin position="155"/>
        <end position="173"/>
    </location>
</feature>
<feature type="transmembrane region" description="Helical" evidence="5">
    <location>
        <begin position="179"/>
        <end position="199"/>
    </location>
</feature>
<dbReference type="PANTHER" id="PTHR43424:SF1">
    <property type="entry name" value="LOCUS PUTATIVE PROTEIN 1-RELATED"/>
    <property type="match status" value="1"/>
</dbReference>
<gene>
    <name evidence="6" type="ORF">KCG35_11690</name>
</gene>
<name>A0ABS5ZD84_9GAMM</name>
<feature type="transmembrane region" description="Helical" evidence="5">
    <location>
        <begin position="26"/>
        <end position="44"/>
    </location>
</feature>
<dbReference type="InterPro" id="IPR052556">
    <property type="entry name" value="PolySynth_Transporter"/>
</dbReference>
<feature type="transmembrane region" description="Helical" evidence="5">
    <location>
        <begin position="94"/>
        <end position="116"/>
    </location>
</feature>
<dbReference type="PANTHER" id="PTHR43424">
    <property type="entry name" value="LOCUS PUTATIVE PROTEIN 1-RELATED"/>
    <property type="match status" value="1"/>
</dbReference>
<feature type="transmembrane region" description="Helical" evidence="5">
    <location>
        <begin position="391"/>
        <end position="411"/>
    </location>
</feature>
<reference evidence="6 7" key="1">
    <citation type="submission" date="2021-04" db="EMBL/GenBank/DDBJ databases">
        <authorList>
            <person name="Pira H."/>
            <person name="Risdian C."/>
            <person name="Wink J."/>
        </authorList>
    </citation>
    <scope>NUCLEOTIDE SEQUENCE [LARGE SCALE GENOMIC DNA]</scope>
    <source>
        <strain evidence="6 7">WH53</strain>
    </source>
</reference>
<feature type="transmembrane region" description="Helical" evidence="5">
    <location>
        <begin position="337"/>
        <end position="359"/>
    </location>
</feature>
<keyword evidence="7" id="KW-1185">Reference proteome</keyword>
<evidence type="ECO:0000256" key="3">
    <source>
        <dbReference type="ARBA" id="ARBA00022989"/>
    </source>
</evidence>
<evidence type="ECO:0000256" key="1">
    <source>
        <dbReference type="ARBA" id="ARBA00004141"/>
    </source>
</evidence>
<sequence>MPGISQKFQRIKPHLYNTFWLLAERGLRIFISIFLFAYIARYLGPQDFGLLNYAFVFSGLFVPLISLGLNRILVRELVKDRQASAELLGTVFGLRLGAALVSFLVLLLIIIVFDLVPRDAHGLMIIAGLGNLFLAFDVIELFFQSQTAAKYSVQYKSIAFLLVSFFKVSLIFSGASVIYFAWVGALELFLIALLALFFYRKNVDAKICWTFSRIQAKNLLLESWPEALSAVAILLCMRLDQIMLTAMVSVESMAVFSTAVRLTDAWYFIPAAVVNSTFPAIMTSKLKSQVEYLSSLQNLFMLLVLMSFLVILPTMCLAPVIIQVLFGVEYAKASTVLMIYIWGLLFVALGMCSGSWIFAESKVKLALYRTSVGTITNFLLNYLLIPKYGAVGAAMATVCSLAIAFYLFDLFHPAMRSLFFMKTRALWLKGLPTYIKGFMA</sequence>
<evidence type="ECO:0000256" key="2">
    <source>
        <dbReference type="ARBA" id="ARBA00022692"/>
    </source>
</evidence>
<keyword evidence="4 5" id="KW-0472">Membrane</keyword>
<comment type="caution">
    <text evidence="6">The sequence shown here is derived from an EMBL/GenBank/DDBJ whole genome shotgun (WGS) entry which is preliminary data.</text>
</comment>
<keyword evidence="3 5" id="KW-1133">Transmembrane helix</keyword>
<dbReference type="RefSeq" id="WP_215819882.1">
    <property type="nucleotide sequence ID" value="NZ_JAGSOY010000024.1"/>
</dbReference>